<evidence type="ECO:0000313" key="1">
    <source>
        <dbReference type="EMBL" id="ACL34904.1"/>
    </source>
</evidence>
<accession>B8F1U5</accession>
<dbReference type="EMBL" id="CP001310">
    <property type="protein sequence ID" value="ACL34904.1"/>
    <property type="molecule type" value="Genomic_DNA"/>
</dbReference>
<proteinExistence type="predicted"/>
<keyword evidence="2" id="KW-1185">Reference proteome</keyword>
<name>B8F1U5_BORGR</name>
<evidence type="ECO:0000313" key="2">
    <source>
        <dbReference type="Proteomes" id="UP000006103"/>
    </source>
</evidence>
<reference evidence="1 2" key="1">
    <citation type="journal article" date="2011" name="J. Bacteriol.">
        <title>Whole-genome sequences of two Borrelia afzelii and two Borrelia garinii Lyme disease agent isolates.</title>
        <authorList>
            <person name="Casjens S.R."/>
            <person name="Mongodin E.F."/>
            <person name="Qiu W.-G."/>
            <person name="Dunn J.J."/>
            <person name="Luft B.J."/>
            <person name="Fraser-Liggett C.M."/>
            <person name="Schutzer S.E."/>
        </authorList>
    </citation>
    <scope>NUCLEOTIDE SEQUENCE [LARGE SCALE GENOMIC DNA]</scope>
    <source>
        <strain evidence="1 2">PBr</strain>
    </source>
</reference>
<dbReference type="AlphaFoldDB" id="B8F1U5"/>
<dbReference type="RefSeq" id="WP_012622080.1">
    <property type="nucleotide sequence ID" value="NC_011854.1"/>
</dbReference>
<gene>
    <name evidence="1" type="ORF">BGAPBR_F0020</name>
</gene>
<protein>
    <submittedName>
        <fullName evidence="1">Uncharacterized protein</fullName>
    </submittedName>
</protein>
<geneLocation type="plasmid" evidence="1 2">
    <name>PBr_lp28-9</name>
</geneLocation>
<organism evidence="1 2">
    <name type="scientific">Borreliella garinii PBr</name>
    <dbReference type="NCBI Taxonomy" id="498743"/>
    <lineage>
        <taxon>Bacteria</taxon>
        <taxon>Pseudomonadati</taxon>
        <taxon>Spirochaetota</taxon>
        <taxon>Spirochaetia</taxon>
        <taxon>Spirochaetales</taxon>
        <taxon>Borreliaceae</taxon>
        <taxon>Borreliella</taxon>
    </lineage>
</organism>
<sequence>MANEKLRIPSGAVLVTVNTDRFKWCFKGSEIKSNGQIDEGQPKDLVVKDLASSIKKPSKWKSIKECVFRVKKLDSKSKLTSDFDLKEGSIFYYHSDLCKKLSDCCDNADEIDVLLFKTYCLGYSYTISSTKATETLKTTCGSISAIGKVPEQTVEFSGYSVKETSTNKEDLLETYIEKSHFITRDISEKTPNEENCKYAIGKRSLPKNFEFTVLFVNQIASQDQRTKFMVGEGQIATYNPSQDLNNQKIDLKCQLTLTKPLISLSYDYIKDATFFEI</sequence>
<dbReference type="Proteomes" id="UP000006103">
    <property type="component" value="Plasmid PBr_lp28-9"/>
</dbReference>
<keyword evidence="1" id="KW-0614">Plasmid</keyword>